<evidence type="ECO:0000259" key="4">
    <source>
        <dbReference type="Pfam" id="PF01048"/>
    </source>
</evidence>
<evidence type="ECO:0000256" key="2">
    <source>
        <dbReference type="ARBA" id="ARBA00022679"/>
    </source>
</evidence>
<keyword evidence="3" id="KW-0660">Purine salvage</keyword>
<comment type="caution">
    <text evidence="3">Lacks conserved residue(s) required for the propagation of feature annotation.</text>
</comment>
<feature type="binding site" evidence="3">
    <location>
        <begin position="207"/>
        <end position="209"/>
    </location>
    <ligand>
        <name>substrate</name>
    </ligand>
</feature>
<dbReference type="NCBIfam" id="NF006599">
    <property type="entry name" value="PRK09136.1"/>
    <property type="match status" value="1"/>
</dbReference>
<comment type="function">
    <text evidence="3">Purine nucleoside phosphorylase which is highly specific for 6-oxopurine nucleosides. Cleaves guanosine or inosine to respective bases and sugar-1-phosphate molecules. Involved in purine salvage.</text>
</comment>
<dbReference type="SUPFAM" id="SSF53167">
    <property type="entry name" value="Purine and uridine phosphorylases"/>
    <property type="match status" value="1"/>
</dbReference>
<accession>A0A238ZSC0</accession>
<comment type="similarity">
    <text evidence="3">Belongs to the PNP/MTAP phosphorylase family. MTAP subfamily.</text>
</comment>
<comment type="subunit">
    <text evidence="3">Homohexamer. Dimer of a homotrimer.</text>
</comment>
<dbReference type="EC" id="2.4.2.1" evidence="3"/>
<dbReference type="CDD" id="cd09010">
    <property type="entry name" value="MTAP_SsMTAPII_like_MTIP"/>
    <property type="match status" value="1"/>
</dbReference>
<evidence type="ECO:0000313" key="6">
    <source>
        <dbReference type="Proteomes" id="UP000198305"/>
    </source>
</evidence>
<feature type="domain" description="Nucleoside phosphorylase" evidence="4">
    <location>
        <begin position="2"/>
        <end position="243"/>
    </location>
</feature>
<dbReference type="InterPro" id="IPR010044">
    <property type="entry name" value="MTAP"/>
</dbReference>
<feature type="site" description="Important for substrate specificity" evidence="3">
    <location>
        <position position="221"/>
    </location>
</feature>
<dbReference type="PANTHER" id="PTHR42679:SF2">
    <property type="entry name" value="S-METHYL-5'-THIOADENOSINE PHOSPHORYLASE"/>
    <property type="match status" value="1"/>
</dbReference>
<dbReference type="GO" id="GO:0006166">
    <property type="term" value="P:purine ribonucleoside salvage"/>
    <property type="evidence" value="ECO:0007669"/>
    <property type="project" value="UniProtKB-UniRule"/>
</dbReference>
<feature type="binding site" evidence="3">
    <location>
        <position position="183"/>
    </location>
    <ligand>
        <name>substrate</name>
    </ligand>
</feature>
<evidence type="ECO:0000313" key="5">
    <source>
        <dbReference type="EMBL" id="SNR86336.1"/>
    </source>
</evidence>
<organism evidence="5 6">
    <name type="scientific">Methylobacillus rhizosphaerae</name>
    <dbReference type="NCBI Taxonomy" id="551994"/>
    <lineage>
        <taxon>Bacteria</taxon>
        <taxon>Pseudomonadati</taxon>
        <taxon>Pseudomonadota</taxon>
        <taxon>Betaproteobacteria</taxon>
        <taxon>Nitrosomonadales</taxon>
        <taxon>Methylophilaceae</taxon>
        <taxon>Methylobacillus</taxon>
    </lineage>
</organism>
<dbReference type="Gene3D" id="3.40.50.1580">
    <property type="entry name" value="Nucleoside phosphorylase domain"/>
    <property type="match status" value="1"/>
</dbReference>
<name>A0A238ZSC0_9PROT</name>
<dbReference type="UniPathway" id="UPA00606"/>
<comment type="catalytic activity">
    <reaction evidence="3">
        <text>a purine D-ribonucleoside + phosphate = a purine nucleobase + alpha-D-ribose 1-phosphate</text>
        <dbReference type="Rhea" id="RHEA:19805"/>
        <dbReference type="ChEBI" id="CHEBI:26386"/>
        <dbReference type="ChEBI" id="CHEBI:43474"/>
        <dbReference type="ChEBI" id="CHEBI:57720"/>
        <dbReference type="ChEBI" id="CHEBI:142355"/>
        <dbReference type="EC" id="2.4.2.1"/>
    </reaction>
</comment>
<keyword evidence="6" id="KW-1185">Reference proteome</keyword>
<feature type="binding site" evidence="3">
    <location>
        <position position="184"/>
    </location>
    <ligand>
        <name>phosphate</name>
        <dbReference type="ChEBI" id="CHEBI:43474"/>
    </ligand>
</feature>
<reference evidence="6" key="1">
    <citation type="submission" date="2017-06" db="EMBL/GenBank/DDBJ databases">
        <authorList>
            <person name="Varghese N."/>
            <person name="Submissions S."/>
        </authorList>
    </citation>
    <scope>NUCLEOTIDE SEQUENCE [LARGE SCALE GENOMIC DNA]</scope>
    <source>
        <strain evidence="6">Ca-68</strain>
    </source>
</reference>
<dbReference type="AlphaFoldDB" id="A0A238ZSC0"/>
<keyword evidence="1 3" id="KW-0328">Glycosyltransferase</keyword>
<dbReference type="HAMAP" id="MF_01963">
    <property type="entry name" value="MTAP"/>
    <property type="match status" value="1"/>
</dbReference>
<keyword evidence="2 3" id="KW-0808">Transferase</keyword>
<evidence type="ECO:0000256" key="1">
    <source>
        <dbReference type="ARBA" id="ARBA00022676"/>
    </source>
</evidence>
<feature type="binding site" evidence="3">
    <location>
        <position position="8"/>
    </location>
    <ligand>
        <name>phosphate</name>
        <dbReference type="ChEBI" id="CHEBI:43474"/>
    </ligand>
</feature>
<sequence length="248" mass="27138">MLGIIGGTGLTQLANLKIKRRQIVRTPYGEPSGPLSYGDICGYEVIFLPRHGHGHTIPPHLVNYRANIWALHSEGVRDIVSVATVGGIHEDLHPGVIALPDQVIDYTQGRKNTFHDGGDMPVKHVDFTEPYCPRLRGLCLEAAQNINESLVDGGVYGCVQGPRLETRAEINRMERDGATMVGMTGMPEAALARELGINYAAICPIVNHAAGRGNSVHHIHYEDTADVLNETMERVRKLIERMVVGHAC</sequence>
<dbReference type="NCBIfam" id="TIGR01694">
    <property type="entry name" value="MTAP"/>
    <property type="match status" value="1"/>
</dbReference>
<proteinExistence type="inferred from homology"/>
<protein>
    <recommendedName>
        <fullName evidence="3">Probable 6-oxopurine nucleoside phosphorylase</fullName>
        <ecNumber evidence="3">2.4.2.1</ecNumber>
    </recommendedName>
    <alternativeName>
        <fullName evidence="3">Purine nucleoside phosphorylase</fullName>
        <shortName evidence="3">PNP</shortName>
    </alternativeName>
</protein>
<dbReference type="GO" id="GO:0005829">
    <property type="term" value="C:cytosol"/>
    <property type="evidence" value="ECO:0007669"/>
    <property type="project" value="TreeGrafter"/>
</dbReference>
<dbReference type="GO" id="GO:0019509">
    <property type="term" value="P:L-methionine salvage from methylthioadenosine"/>
    <property type="evidence" value="ECO:0007669"/>
    <property type="project" value="TreeGrafter"/>
</dbReference>
<dbReference type="RefSeq" id="WP_089375589.1">
    <property type="nucleotide sequence ID" value="NZ_FZOA01000005.1"/>
</dbReference>
<dbReference type="GO" id="GO:0017061">
    <property type="term" value="F:S-methyl-5-thioadenosine phosphorylase activity"/>
    <property type="evidence" value="ECO:0007669"/>
    <property type="project" value="InterPro"/>
</dbReference>
<dbReference type="InterPro" id="IPR000845">
    <property type="entry name" value="Nucleoside_phosphorylase_d"/>
</dbReference>
<feature type="binding site" evidence="3">
    <location>
        <begin position="50"/>
        <end position="51"/>
    </location>
    <ligand>
        <name>phosphate</name>
        <dbReference type="ChEBI" id="CHEBI:43474"/>
    </ligand>
</feature>
<dbReference type="OrthoDB" id="1523230at2"/>
<feature type="site" description="Important for substrate specificity" evidence="3">
    <location>
        <position position="165"/>
    </location>
</feature>
<dbReference type="Pfam" id="PF01048">
    <property type="entry name" value="PNP_UDP_1"/>
    <property type="match status" value="1"/>
</dbReference>
<dbReference type="InterPro" id="IPR035994">
    <property type="entry name" value="Nucleoside_phosphorylase_sf"/>
</dbReference>
<gene>
    <name evidence="5" type="ORF">SAMN05192560_1498</name>
</gene>
<dbReference type="Proteomes" id="UP000198305">
    <property type="component" value="Unassembled WGS sequence"/>
</dbReference>
<dbReference type="PANTHER" id="PTHR42679">
    <property type="entry name" value="S-METHYL-5'-THIOADENOSINE PHOSPHORYLASE"/>
    <property type="match status" value="1"/>
</dbReference>
<evidence type="ECO:0000256" key="3">
    <source>
        <dbReference type="HAMAP-Rule" id="MF_01963"/>
    </source>
</evidence>
<dbReference type="EMBL" id="FZOA01000005">
    <property type="protein sequence ID" value="SNR86336.1"/>
    <property type="molecule type" value="Genomic_DNA"/>
</dbReference>
<comment type="miscellaneous">
    <text evidence="3">Although this enzyme belongs to the family of MTA phosphorylases based on sequence homology, it has been shown that conserved amino acid substitutions in the substrate binding pocket convert the substrate specificity of this enzyme from 6-aminopurines to 6-oxopurines.</text>
</comment>
<comment type="pathway">
    <text evidence="3">Purine metabolism; purine nucleoside salvage.</text>
</comment>